<dbReference type="InterPro" id="IPR036594">
    <property type="entry name" value="Meth_synthase_dom"/>
</dbReference>
<feature type="domain" description="B12-binding" evidence="23">
    <location>
        <begin position="695"/>
        <end position="824"/>
    </location>
</feature>
<dbReference type="Pfam" id="PF02574">
    <property type="entry name" value="S-methyl_trans"/>
    <property type="match status" value="1"/>
</dbReference>
<evidence type="ECO:0000256" key="7">
    <source>
        <dbReference type="ARBA" id="ARBA00012032"/>
    </source>
</evidence>
<sequence length="827" mass="88678">MTKQEFRDFVKEKMVFLDGATGSNLITRGMPAGVCPEKWIMENEDVLIGLQKEYVEAGTDILYAPTFTANRCKLREYGMEEQIRQVNHKLVAVSRKAASGRALVAGDLTMTGEQLAPIGSMELEELIAVYKEQIILLEEAGVDLLVVETMMSLQESRAALIAAKETCPDLPVMVTMTFEGDGRSLYGTDAATAAVVLESLGADAIGANCSTGPGQMARIIRSMASVTRVPVIAKPNAGLPSLDAEGKTVYSMQAEEFAGEMREVCEAGASIIGGCCGTTPAHIAALHKAFHAVKPAGTGRRPEGTRFLASERRTVAFGLKDPFLIIGERINPTGKKMLQAELREGSFEMVTRFAQEQEEGGASILDVNMGMSGIDEKEMMLKAMEEVAGVSQLPLSIDSSHIDVIEAALRRYPGRALINSISLETEKFEKLIPMAKKYGAMFILLPLSDAGLPESLQEKKDIIGKILERAIDCGLTKEDIIVDGLVTTVGANPNAALETLETIRYCREKQLATVCGLSNISFGLPQRAYVNSVFLTMAIQAGLTMAIANPSSELLVASAFASDMLLHKEGSDLRYIEYAASCTGVSAQAAPAKAVSKETKAAQPAEASPSSDVYNAVLKGNRSGIGQITRRALDAGLPAKELLDNCLIPAINQVGELFDKGKYFLPQLISSAEAMKLSIGILEPLLSAGGAREQMPVVVIATVEGDIHDIGKNLVALMLKNYGFQVIDLGKDVPKETIVRAARENHASIIGLSALMTTTMQEMRHVIELARAEGLDAKIIIGGAVITQEYADEIHADGYARDAADAVRLARRLLGIREGMGGTYGNE</sequence>
<evidence type="ECO:0000259" key="23">
    <source>
        <dbReference type="PROSITE" id="PS51332"/>
    </source>
</evidence>
<keyword evidence="12 20" id="KW-0808">Transferase</keyword>
<evidence type="ECO:0000256" key="16">
    <source>
        <dbReference type="ARBA" id="ARBA00023167"/>
    </source>
</evidence>
<dbReference type="PANTHER" id="PTHR45833:SF1">
    <property type="entry name" value="METHIONINE SYNTHASE"/>
    <property type="match status" value="1"/>
</dbReference>
<evidence type="ECO:0000313" key="26">
    <source>
        <dbReference type="EMBL" id="RGE63774.1"/>
    </source>
</evidence>
<dbReference type="EMBL" id="QVLU01000044">
    <property type="protein sequence ID" value="RGE63774.1"/>
    <property type="molecule type" value="Genomic_DNA"/>
</dbReference>
<evidence type="ECO:0000256" key="18">
    <source>
        <dbReference type="ARBA" id="ARBA00025552"/>
    </source>
</evidence>
<evidence type="ECO:0000256" key="12">
    <source>
        <dbReference type="ARBA" id="ARBA00022679"/>
    </source>
</evidence>
<feature type="domain" description="Hcy-binding" evidence="21">
    <location>
        <begin position="3"/>
        <end position="290"/>
    </location>
</feature>
<keyword evidence="17" id="KW-0170">Cobalt</keyword>
<dbReference type="UniPathway" id="UPA00051">
    <property type="reaction ID" value="UER00081"/>
</dbReference>
<dbReference type="GO" id="GO:0046653">
    <property type="term" value="P:tetrahydrofolate metabolic process"/>
    <property type="evidence" value="ECO:0007669"/>
    <property type="project" value="TreeGrafter"/>
</dbReference>
<evidence type="ECO:0000256" key="8">
    <source>
        <dbReference type="ARBA" id="ARBA00013998"/>
    </source>
</evidence>
<dbReference type="SUPFAM" id="SSF51717">
    <property type="entry name" value="Dihydropteroate synthetase-like"/>
    <property type="match status" value="1"/>
</dbReference>
<dbReference type="GO" id="GO:0032259">
    <property type="term" value="P:methylation"/>
    <property type="evidence" value="ECO:0007669"/>
    <property type="project" value="UniProtKB-KW"/>
</dbReference>
<dbReference type="GeneID" id="97988445"/>
<dbReference type="PIRSF" id="PIRSF037472">
    <property type="entry name" value="DHPS_mtfrase"/>
    <property type="match status" value="1"/>
</dbReference>
<keyword evidence="15 20" id="KW-0862">Zinc</keyword>
<reference evidence="26 28" key="1">
    <citation type="submission" date="2018-08" db="EMBL/GenBank/DDBJ databases">
        <title>A genome reference for cultivated species of the human gut microbiota.</title>
        <authorList>
            <person name="Zou Y."/>
            <person name="Xue W."/>
            <person name="Luo G."/>
        </authorList>
    </citation>
    <scope>NUCLEOTIDE SEQUENCE [LARGE SCALE GENOMIC DNA]</scope>
    <source>
        <strain evidence="26 28">AF26-4BH</strain>
        <strain evidence="25">TF05-5AC</strain>
    </source>
</reference>
<comment type="cofactor">
    <cofactor evidence="3">
        <name>methylcob(III)alamin</name>
        <dbReference type="ChEBI" id="CHEBI:28115"/>
    </cofactor>
</comment>
<dbReference type="Gene3D" id="1.10.1240.10">
    <property type="entry name" value="Methionine synthase domain"/>
    <property type="match status" value="1"/>
</dbReference>
<dbReference type="Gene3D" id="3.20.20.330">
    <property type="entry name" value="Homocysteine-binding-like domain"/>
    <property type="match status" value="1"/>
</dbReference>
<dbReference type="SUPFAM" id="SSF47644">
    <property type="entry name" value="Methionine synthase domain"/>
    <property type="match status" value="1"/>
</dbReference>
<gene>
    <name evidence="26" type="ORF">DWY69_28180</name>
    <name evidence="25" type="ORF">DXC51_16610</name>
</gene>
<dbReference type="EMBL" id="QVLV01000011">
    <property type="protein sequence ID" value="RGE58523.1"/>
    <property type="molecule type" value="Genomic_DNA"/>
</dbReference>
<evidence type="ECO:0000256" key="4">
    <source>
        <dbReference type="ARBA" id="ARBA00005178"/>
    </source>
</evidence>
<evidence type="ECO:0000313" key="28">
    <source>
        <dbReference type="Proteomes" id="UP000261166"/>
    </source>
</evidence>
<dbReference type="SUPFAM" id="SSF82282">
    <property type="entry name" value="Homocysteine S-methyltransferase"/>
    <property type="match status" value="1"/>
</dbReference>
<evidence type="ECO:0000256" key="15">
    <source>
        <dbReference type="ARBA" id="ARBA00022833"/>
    </source>
</evidence>
<dbReference type="FunFam" id="3.40.50.280:FF:000003">
    <property type="entry name" value="Dimethylamine methyltransferase corrinoid protein"/>
    <property type="match status" value="1"/>
</dbReference>
<dbReference type="InterPro" id="IPR006158">
    <property type="entry name" value="Cobalamin-bd"/>
</dbReference>
<dbReference type="InterPro" id="IPR036589">
    <property type="entry name" value="HCY_dom_sf"/>
</dbReference>
<evidence type="ECO:0000256" key="1">
    <source>
        <dbReference type="ARBA" id="ARBA00001700"/>
    </source>
</evidence>
<feature type="domain" description="B12-binding N-terminal" evidence="24">
    <location>
        <begin position="600"/>
        <end position="694"/>
    </location>
</feature>
<dbReference type="SUPFAM" id="SSF52242">
    <property type="entry name" value="Cobalamin (vitamin B12)-binding domain"/>
    <property type="match status" value="1"/>
</dbReference>
<accession>A0A3E3I9N3</accession>
<dbReference type="AlphaFoldDB" id="A0A3E3I9N3"/>
<dbReference type="PANTHER" id="PTHR45833">
    <property type="entry name" value="METHIONINE SYNTHASE"/>
    <property type="match status" value="1"/>
</dbReference>
<evidence type="ECO:0000256" key="19">
    <source>
        <dbReference type="ARBA" id="ARBA00031040"/>
    </source>
</evidence>
<keyword evidence="14 20" id="KW-0479">Metal-binding</keyword>
<keyword evidence="9 20" id="KW-0489">Methyltransferase</keyword>
<dbReference type="PROSITE" id="PS50972">
    <property type="entry name" value="PTERIN_BINDING"/>
    <property type="match status" value="1"/>
</dbReference>
<protein>
    <recommendedName>
        <fullName evidence="8">Methionine synthase</fullName>
        <ecNumber evidence="7">2.1.1.13</ecNumber>
    </recommendedName>
    <alternativeName>
        <fullName evidence="19">5-methyltetrahydrofolate--homocysteine methyltransferase</fullName>
    </alternativeName>
</protein>
<proteinExistence type="inferred from homology"/>
<evidence type="ECO:0000256" key="2">
    <source>
        <dbReference type="ARBA" id="ARBA00001947"/>
    </source>
</evidence>
<feature type="domain" description="Pterin-binding" evidence="22">
    <location>
        <begin position="323"/>
        <end position="586"/>
    </location>
</feature>
<dbReference type="RefSeq" id="WP_117531747.1">
    <property type="nucleotide sequence ID" value="NZ_JBKVAZ010000039.1"/>
</dbReference>
<organism evidence="26 28">
    <name type="scientific">Eisenbergiella massiliensis</name>
    <dbReference type="NCBI Taxonomy" id="1720294"/>
    <lineage>
        <taxon>Bacteria</taxon>
        <taxon>Bacillati</taxon>
        <taxon>Bacillota</taxon>
        <taxon>Clostridia</taxon>
        <taxon>Lachnospirales</taxon>
        <taxon>Lachnospiraceae</taxon>
        <taxon>Eisenbergiella</taxon>
    </lineage>
</organism>
<evidence type="ECO:0000256" key="6">
    <source>
        <dbReference type="ARBA" id="ARBA00010854"/>
    </source>
</evidence>
<dbReference type="InterPro" id="IPR003759">
    <property type="entry name" value="Cbl-bd_cap"/>
</dbReference>
<evidence type="ECO:0000256" key="5">
    <source>
        <dbReference type="ARBA" id="ARBA00010398"/>
    </source>
</evidence>
<evidence type="ECO:0000256" key="20">
    <source>
        <dbReference type="PROSITE-ProRule" id="PRU00333"/>
    </source>
</evidence>
<dbReference type="InterPro" id="IPR036724">
    <property type="entry name" value="Cobalamin-bd_sf"/>
</dbReference>
<dbReference type="GO" id="GO:0005829">
    <property type="term" value="C:cytosol"/>
    <property type="evidence" value="ECO:0007669"/>
    <property type="project" value="TreeGrafter"/>
</dbReference>
<comment type="cofactor">
    <cofactor evidence="2 20">
        <name>Zn(2+)</name>
        <dbReference type="ChEBI" id="CHEBI:29105"/>
    </cofactor>
</comment>
<comment type="pathway">
    <text evidence="4">Amino-acid biosynthesis; L-methionine biosynthesis via de novo pathway; L-methionine from L-homocysteine (MetH route): step 1/1.</text>
</comment>
<feature type="binding site" evidence="20">
    <location>
        <position position="209"/>
    </location>
    <ligand>
        <name>Zn(2+)</name>
        <dbReference type="ChEBI" id="CHEBI:29105"/>
    </ligand>
</feature>
<dbReference type="SMART" id="SM01018">
    <property type="entry name" value="B12-binding_2"/>
    <property type="match status" value="1"/>
</dbReference>
<dbReference type="GO" id="GO:0046872">
    <property type="term" value="F:metal ion binding"/>
    <property type="evidence" value="ECO:0007669"/>
    <property type="project" value="UniProtKB-KW"/>
</dbReference>
<evidence type="ECO:0000313" key="25">
    <source>
        <dbReference type="EMBL" id="RGE58523.1"/>
    </source>
</evidence>
<name>A0A3E3I9N3_9FIRM</name>
<evidence type="ECO:0000259" key="24">
    <source>
        <dbReference type="PROSITE" id="PS51337"/>
    </source>
</evidence>
<evidence type="ECO:0000313" key="27">
    <source>
        <dbReference type="Proteomes" id="UP000260812"/>
    </source>
</evidence>
<dbReference type="Proteomes" id="UP000260812">
    <property type="component" value="Unassembled WGS sequence"/>
</dbReference>
<keyword evidence="11" id="KW-0846">Cobalamin</keyword>
<dbReference type="PROSITE" id="PS51337">
    <property type="entry name" value="B12_BINDING_NTER"/>
    <property type="match status" value="1"/>
</dbReference>
<dbReference type="Gene3D" id="3.40.50.280">
    <property type="entry name" value="Cobalamin-binding domain"/>
    <property type="match status" value="1"/>
</dbReference>
<dbReference type="PROSITE" id="PS51332">
    <property type="entry name" value="B12_BINDING"/>
    <property type="match status" value="1"/>
</dbReference>
<evidence type="ECO:0000256" key="3">
    <source>
        <dbReference type="ARBA" id="ARBA00001956"/>
    </source>
</evidence>
<evidence type="ECO:0000256" key="13">
    <source>
        <dbReference type="ARBA" id="ARBA00022691"/>
    </source>
</evidence>
<evidence type="ECO:0000256" key="9">
    <source>
        <dbReference type="ARBA" id="ARBA00022603"/>
    </source>
</evidence>
<dbReference type="Gene3D" id="3.20.20.20">
    <property type="entry name" value="Dihydropteroate synthase-like"/>
    <property type="match status" value="1"/>
</dbReference>
<comment type="function">
    <text evidence="18">Catalyzes the transfer of a methyl group from methyl-cobalamin to homocysteine, yielding enzyme-bound cob(I)alamin and methionine. Subsequently, remethylates the cofactor using methyltetrahydrofolate.</text>
</comment>
<evidence type="ECO:0000259" key="22">
    <source>
        <dbReference type="PROSITE" id="PS50972"/>
    </source>
</evidence>
<keyword evidence="27" id="KW-1185">Reference proteome</keyword>
<dbReference type="Pfam" id="PF00809">
    <property type="entry name" value="Pterin_bind"/>
    <property type="match status" value="1"/>
</dbReference>
<keyword evidence="10" id="KW-0028">Amino-acid biosynthesis</keyword>
<keyword evidence="13" id="KW-0949">S-adenosyl-L-methionine</keyword>
<evidence type="ECO:0000256" key="14">
    <source>
        <dbReference type="ARBA" id="ARBA00022723"/>
    </source>
</evidence>
<comment type="catalytic activity">
    <reaction evidence="1">
        <text>(6S)-5-methyl-5,6,7,8-tetrahydrofolate + L-homocysteine = (6S)-5,6,7,8-tetrahydrofolate + L-methionine</text>
        <dbReference type="Rhea" id="RHEA:11172"/>
        <dbReference type="ChEBI" id="CHEBI:18608"/>
        <dbReference type="ChEBI" id="CHEBI:57453"/>
        <dbReference type="ChEBI" id="CHEBI:57844"/>
        <dbReference type="ChEBI" id="CHEBI:58199"/>
        <dbReference type="EC" id="2.1.1.13"/>
    </reaction>
</comment>
<feature type="binding site" evidence="20">
    <location>
        <position position="276"/>
    </location>
    <ligand>
        <name>Zn(2+)</name>
        <dbReference type="ChEBI" id="CHEBI:29105"/>
    </ligand>
</feature>
<feature type="binding site" evidence="20">
    <location>
        <position position="275"/>
    </location>
    <ligand>
        <name>Zn(2+)</name>
        <dbReference type="ChEBI" id="CHEBI:29105"/>
    </ligand>
</feature>
<dbReference type="GO" id="GO:0031419">
    <property type="term" value="F:cobalamin binding"/>
    <property type="evidence" value="ECO:0007669"/>
    <property type="project" value="UniProtKB-KW"/>
</dbReference>
<dbReference type="EC" id="2.1.1.13" evidence="7"/>
<evidence type="ECO:0000256" key="17">
    <source>
        <dbReference type="ARBA" id="ARBA00023285"/>
    </source>
</evidence>
<evidence type="ECO:0000256" key="11">
    <source>
        <dbReference type="ARBA" id="ARBA00022628"/>
    </source>
</evidence>
<dbReference type="InterPro" id="IPR000489">
    <property type="entry name" value="Pterin-binding_dom"/>
</dbReference>
<dbReference type="GO" id="GO:0008705">
    <property type="term" value="F:methionine synthase activity"/>
    <property type="evidence" value="ECO:0007669"/>
    <property type="project" value="UniProtKB-EC"/>
</dbReference>
<comment type="caution">
    <text evidence="26">The sequence shown here is derived from an EMBL/GenBank/DDBJ whole genome shotgun (WGS) entry which is preliminary data.</text>
</comment>
<evidence type="ECO:0000259" key="21">
    <source>
        <dbReference type="PROSITE" id="PS50970"/>
    </source>
</evidence>
<comment type="similarity">
    <text evidence="5">Belongs to the vitamin-B12 dependent methionine synthase family.</text>
</comment>
<dbReference type="OrthoDB" id="9803687at2"/>
<dbReference type="Pfam" id="PF02310">
    <property type="entry name" value="B12-binding"/>
    <property type="match status" value="1"/>
</dbReference>
<comment type="similarity">
    <text evidence="6">Belongs to the methylamine corrinoid protein family.</text>
</comment>
<dbReference type="Pfam" id="PF02607">
    <property type="entry name" value="B12-binding_2"/>
    <property type="match status" value="1"/>
</dbReference>
<dbReference type="PROSITE" id="PS50970">
    <property type="entry name" value="HCY"/>
    <property type="match status" value="1"/>
</dbReference>
<dbReference type="Proteomes" id="UP000261166">
    <property type="component" value="Unassembled WGS sequence"/>
</dbReference>
<dbReference type="InterPro" id="IPR050554">
    <property type="entry name" value="Met_Synthase/Corrinoid"/>
</dbReference>
<evidence type="ECO:0000256" key="10">
    <source>
        <dbReference type="ARBA" id="ARBA00022605"/>
    </source>
</evidence>
<keyword evidence="16" id="KW-0486">Methionine biosynthesis</keyword>
<dbReference type="InterPro" id="IPR011005">
    <property type="entry name" value="Dihydropteroate_synth-like_sf"/>
</dbReference>
<dbReference type="InterPro" id="IPR003726">
    <property type="entry name" value="HCY_dom"/>
</dbReference>
<dbReference type="InterPro" id="IPR017215">
    <property type="entry name" value="MetH_bac"/>
</dbReference>
<dbReference type="GO" id="GO:0050667">
    <property type="term" value="P:homocysteine metabolic process"/>
    <property type="evidence" value="ECO:0007669"/>
    <property type="project" value="TreeGrafter"/>
</dbReference>
<dbReference type="CDD" id="cd02070">
    <property type="entry name" value="corrinoid_protein_B12-BD"/>
    <property type="match status" value="1"/>
</dbReference>